<evidence type="ECO:0000256" key="10">
    <source>
        <dbReference type="HAMAP-Rule" id="MF_00315"/>
    </source>
</evidence>
<keyword evidence="6 10" id="KW-0460">Magnesium</keyword>
<keyword evidence="7 10" id="KW-0784">Thiamine biosynthesis</keyword>
<keyword evidence="8 10" id="KW-0786">Thiamine pyrophosphate</keyword>
<feature type="binding site" evidence="10">
    <location>
        <begin position="145"/>
        <end position="146"/>
    </location>
    <ligand>
        <name>thiamine diphosphate</name>
        <dbReference type="ChEBI" id="CHEBI:58937"/>
    </ligand>
</feature>
<feature type="binding site" evidence="10">
    <location>
        <position position="144"/>
    </location>
    <ligand>
        <name>Mg(2+)</name>
        <dbReference type="ChEBI" id="CHEBI:18420"/>
    </ligand>
</feature>
<dbReference type="RefSeq" id="WP_183985888.1">
    <property type="nucleotide sequence ID" value="NZ_JACHHG010000004.1"/>
</dbReference>
<dbReference type="Pfam" id="PF02779">
    <property type="entry name" value="Transket_pyr"/>
    <property type="match status" value="1"/>
</dbReference>
<protein>
    <recommendedName>
        <fullName evidence="10">1-deoxy-D-xylulose-5-phosphate synthase</fullName>
        <ecNumber evidence="10">2.2.1.7</ecNumber>
    </recommendedName>
    <alternativeName>
        <fullName evidence="10">1-deoxyxylulose-5-phosphate synthase</fullName>
        <shortName evidence="10">DXP synthase</shortName>
        <shortName evidence="10">DXPS</shortName>
    </alternativeName>
</protein>
<dbReference type="InterPro" id="IPR033248">
    <property type="entry name" value="Transketolase_C"/>
</dbReference>
<comment type="function">
    <text evidence="10">Catalyzes the acyloin condensation reaction between C atoms 2 and 3 of pyruvate and glyceraldehyde 3-phosphate to yield 1-deoxy-D-xylulose-5-phosphate (DXP).</text>
</comment>
<dbReference type="GO" id="GO:0019288">
    <property type="term" value="P:isopentenyl diphosphate biosynthetic process, methylerythritol 4-phosphate pathway"/>
    <property type="evidence" value="ECO:0007669"/>
    <property type="project" value="TreeGrafter"/>
</dbReference>
<evidence type="ECO:0000256" key="4">
    <source>
        <dbReference type="ARBA" id="ARBA00022679"/>
    </source>
</evidence>
<dbReference type="AlphaFoldDB" id="A0A841HWP4"/>
<dbReference type="Pfam" id="PF13292">
    <property type="entry name" value="DXP_synthase_N"/>
    <property type="match status" value="1"/>
</dbReference>
<dbReference type="Gene3D" id="3.40.50.970">
    <property type="match status" value="2"/>
</dbReference>
<dbReference type="InterPro" id="IPR009014">
    <property type="entry name" value="Transketo_C/PFOR_II"/>
</dbReference>
<sequence length="621" mass="67003">MLLQTIDSPADLKKLSRDQLPQLAQELRDEITRVCAIGGGHLASSLGAVELILAMHYVFNSPRDRLLFDVGHQAYAHKFLTGRRDRMHTIKKEGGLSGFTKVSESEHDAITVGHASTSLANALGMAVARDALGQDYKVVAVIGDGSLTGGMALAALNQIGFQQRNMLIVLNDNEMSISENVGALNRYMRTLQVQRWFQEAEGAGKRAVSALSKPLADMISRAKGSARHFFDPASDNPFKAMGVRYVGPVNGHDLNELLYLFEKLGDLEGPTLLHVVTTKGKGLTYAEEDPITWHGPGRFDPLTGESFKSSSYSWSNAFGDAMIELAAQDPRLFVITPAMREGSGLVKYSQTHPHRYIDVGIAEDVAVTVGAGMALRGIRPVVAIYSTFLQRAYDQVVHDVAIENLPVIFAIDRAGIVGADGATHNGVFDLAYLRSIPNVSVLLPRNTAELRGMFKAALEHGGPVAIRYPRGNTDRVPEGTWPEIAWGSWERLTPTPEGGVTVLAGGKALEYAQKATGDLPEVGVVNARFVKPLDTTMLREIARTSRAIVTVEDGQRMGGFGSAVLEAVSDLDLDIKVRVLGLPDSFFEHAEVASVHAQAGIDAQAIRTVLAELGVDVPVGI</sequence>
<proteinExistence type="inferred from homology"/>
<evidence type="ECO:0000256" key="5">
    <source>
        <dbReference type="ARBA" id="ARBA00022723"/>
    </source>
</evidence>
<dbReference type="EC" id="2.2.1.7" evidence="10"/>
<comment type="subunit">
    <text evidence="3 10">Homodimer.</text>
</comment>
<dbReference type="Gene3D" id="3.40.50.920">
    <property type="match status" value="1"/>
</dbReference>
<name>A0A841HWP4_9DEIO</name>
<dbReference type="FunFam" id="3.40.50.970:FF:000005">
    <property type="entry name" value="1-deoxy-D-xylulose-5-phosphate synthase"/>
    <property type="match status" value="1"/>
</dbReference>
<dbReference type="InterPro" id="IPR020826">
    <property type="entry name" value="Transketolase_BS"/>
</dbReference>
<feature type="domain" description="Transketolase-like pyrimidine-binding" evidence="11">
    <location>
        <begin position="312"/>
        <end position="476"/>
    </location>
</feature>
<dbReference type="PANTHER" id="PTHR43322">
    <property type="entry name" value="1-D-DEOXYXYLULOSE 5-PHOSPHATE SYNTHASE-RELATED"/>
    <property type="match status" value="1"/>
</dbReference>
<dbReference type="SUPFAM" id="SSF52518">
    <property type="entry name" value="Thiamin diphosphate-binding fold (THDP-binding)"/>
    <property type="match status" value="1"/>
</dbReference>
<evidence type="ECO:0000256" key="7">
    <source>
        <dbReference type="ARBA" id="ARBA00022977"/>
    </source>
</evidence>
<dbReference type="UniPathway" id="UPA00064">
    <property type="reaction ID" value="UER00091"/>
</dbReference>
<dbReference type="GO" id="GO:0030976">
    <property type="term" value="F:thiamine pyrophosphate binding"/>
    <property type="evidence" value="ECO:0007669"/>
    <property type="project" value="UniProtKB-UniRule"/>
</dbReference>
<evidence type="ECO:0000256" key="3">
    <source>
        <dbReference type="ARBA" id="ARBA00011738"/>
    </source>
</evidence>
<gene>
    <name evidence="10" type="primary">dxs</name>
    <name evidence="12" type="ORF">HNR42_001374</name>
</gene>
<dbReference type="SMART" id="SM00861">
    <property type="entry name" value="Transket_pyr"/>
    <property type="match status" value="1"/>
</dbReference>
<evidence type="ECO:0000256" key="2">
    <source>
        <dbReference type="ARBA" id="ARBA00011081"/>
    </source>
</evidence>
<dbReference type="SUPFAM" id="SSF52922">
    <property type="entry name" value="TK C-terminal domain-like"/>
    <property type="match status" value="1"/>
</dbReference>
<feature type="binding site" evidence="10">
    <location>
        <position position="72"/>
    </location>
    <ligand>
        <name>thiamine diphosphate</name>
        <dbReference type="ChEBI" id="CHEBI:58937"/>
    </ligand>
</feature>
<comment type="cofactor">
    <cofactor evidence="10">
        <name>thiamine diphosphate</name>
        <dbReference type="ChEBI" id="CHEBI:58937"/>
    </cofactor>
    <text evidence="10">Binds 1 thiamine pyrophosphate per subunit.</text>
</comment>
<dbReference type="Pfam" id="PF02780">
    <property type="entry name" value="Transketolase_C"/>
    <property type="match status" value="1"/>
</dbReference>
<evidence type="ECO:0000256" key="6">
    <source>
        <dbReference type="ARBA" id="ARBA00022842"/>
    </source>
</evidence>
<dbReference type="CDD" id="cd07033">
    <property type="entry name" value="TPP_PYR_DXS_TK_like"/>
    <property type="match status" value="1"/>
</dbReference>
<dbReference type="HAMAP" id="MF_00315">
    <property type="entry name" value="DXP_synth"/>
    <property type="match status" value="1"/>
</dbReference>
<dbReference type="GO" id="GO:0009228">
    <property type="term" value="P:thiamine biosynthetic process"/>
    <property type="evidence" value="ECO:0007669"/>
    <property type="project" value="UniProtKB-UniRule"/>
</dbReference>
<keyword evidence="9 10" id="KW-0414">Isoprene biosynthesis</keyword>
<comment type="cofactor">
    <cofactor evidence="10">
        <name>Mg(2+)</name>
        <dbReference type="ChEBI" id="CHEBI:18420"/>
    </cofactor>
    <text evidence="10">Binds 1 Mg(2+) ion per subunit.</text>
</comment>
<feature type="binding site" evidence="10">
    <location>
        <position position="363"/>
    </location>
    <ligand>
        <name>thiamine diphosphate</name>
        <dbReference type="ChEBI" id="CHEBI:58937"/>
    </ligand>
</feature>
<keyword evidence="5 10" id="KW-0479">Metal-binding</keyword>
<accession>A0A841HWP4</accession>
<dbReference type="PROSITE" id="PS00802">
    <property type="entry name" value="TRANSKETOLASE_2"/>
    <property type="match status" value="1"/>
</dbReference>
<evidence type="ECO:0000313" key="13">
    <source>
        <dbReference type="Proteomes" id="UP000569951"/>
    </source>
</evidence>
<evidence type="ECO:0000256" key="1">
    <source>
        <dbReference type="ARBA" id="ARBA00004980"/>
    </source>
</evidence>
<dbReference type="InterPro" id="IPR005475">
    <property type="entry name" value="Transketolase-like_Pyr-bd"/>
</dbReference>
<dbReference type="GO" id="GO:0008661">
    <property type="term" value="F:1-deoxy-D-xylulose-5-phosphate synthase activity"/>
    <property type="evidence" value="ECO:0007669"/>
    <property type="project" value="UniProtKB-UniRule"/>
</dbReference>
<comment type="pathway">
    <text evidence="1 10">Metabolic intermediate biosynthesis; 1-deoxy-D-xylulose 5-phosphate biosynthesis; 1-deoxy-D-xylulose 5-phosphate from D-glyceraldehyde 3-phosphate and pyruvate: step 1/1.</text>
</comment>
<dbReference type="InterPro" id="IPR005477">
    <property type="entry name" value="Dxylulose-5-P_synthase"/>
</dbReference>
<keyword evidence="13" id="KW-1185">Reference proteome</keyword>
<dbReference type="GO" id="GO:0005829">
    <property type="term" value="C:cytosol"/>
    <property type="evidence" value="ECO:0007669"/>
    <property type="project" value="TreeGrafter"/>
</dbReference>
<organism evidence="12 13">
    <name type="scientific">Deinobacterium chartae</name>
    <dbReference type="NCBI Taxonomy" id="521158"/>
    <lineage>
        <taxon>Bacteria</taxon>
        <taxon>Thermotogati</taxon>
        <taxon>Deinococcota</taxon>
        <taxon>Deinococci</taxon>
        <taxon>Deinococcales</taxon>
        <taxon>Deinococcaceae</taxon>
        <taxon>Deinobacterium</taxon>
    </lineage>
</organism>
<dbReference type="EMBL" id="JACHHG010000004">
    <property type="protein sequence ID" value="MBB6097951.1"/>
    <property type="molecule type" value="Genomic_DNA"/>
</dbReference>
<dbReference type="InterPro" id="IPR029061">
    <property type="entry name" value="THDP-binding"/>
</dbReference>
<dbReference type="GO" id="GO:0016114">
    <property type="term" value="P:terpenoid biosynthetic process"/>
    <property type="evidence" value="ECO:0007669"/>
    <property type="project" value="UniProtKB-UniRule"/>
</dbReference>
<evidence type="ECO:0000256" key="9">
    <source>
        <dbReference type="ARBA" id="ARBA00023229"/>
    </source>
</evidence>
<dbReference type="GO" id="GO:0000287">
    <property type="term" value="F:magnesium ion binding"/>
    <property type="evidence" value="ECO:0007669"/>
    <property type="project" value="UniProtKB-UniRule"/>
</dbReference>
<dbReference type="CDD" id="cd02007">
    <property type="entry name" value="TPP_DXS"/>
    <property type="match status" value="1"/>
</dbReference>
<feature type="binding site" evidence="10">
    <location>
        <position position="173"/>
    </location>
    <ligand>
        <name>Mg(2+)</name>
        <dbReference type="ChEBI" id="CHEBI:18420"/>
    </ligand>
</feature>
<reference evidence="12 13" key="1">
    <citation type="submission" date="2020-08" db="EMBL/GenBank/DDBJ databases">
        <title>Genomic Encyclopedia of Type Strains, Phase IV (KMG-IV): sequencing the most valuable type-strain genomes for metagenomic binning, comparative biology and taxonomic classification.</title>
        <authorList>
            <person name="Goeker M."/>
        </authorList>
    </citation>
    <scope>NUCLEOTIDE SEQUENCE [LARGE SCALE GENOMIC DNA]</scope>
    <source>
        <strain evidence="12 13">DSM 21458</strain>
    </source>
</reference>
<dbReference type="PANTHER" id="PTHR43322:SF5">
    <property type="entry name" value="1-DEOXY-D-XYLULOSE-5-PHOSPHATE SYNTHASE, CHLOROPLASTIC"/>
    <property type="match status" value="1"/>
</dbReference>
<dbReference type="NCBIfam" id="TIGR00204">
    <property type="entry name" value="dxs"/>
    <property type="match status" value="1"/>
</dbReference>
<comment type="catalytic activity">
    <reaction evidence="10">
        <text>D-glyceraldehyde 3-phosphate + pyruvate + H(+) = 1-deoxy-D-xylulose 5-phosphate + CO2</text>
        <dbReference type="Rhea" id="RHEA:12605"/>
        <dbReference type="ChEBI" id="CHEBI:15361"/>
        <dbReference type="ChEBI" id="CHEBI:15378"/>
        <dbReference type="ChEBI" id="CHEBI:16526"/>
        <dbReference type="ChEBI" id="CHEBI:57792"/>
        <dbReference type="ChEBI" id="CHEBI:59776"/>
        <dbReference type="EC" id="2.2.1.7"/>
    </reaction>
</comment>
<dbReference type="NCBIfam" id="NF003933">
    <property type="entry name" value="PRK05444.2-2"/>
    <property type="match status" value="1"/>
</dbReference>
<feature type="binding site" evidence="10">
    <location>
        <position position="173"/>
    </location>
    <ligand>
        <name>thiamine diphosphate</name>
        <dbReference type="ChEBI" id="CHEBI:58937"/>
    </ligand>
</feature>
<comment type="similarity">
    <text evidence="2 10">Belongs to the transketolase family. DXPS subfamily.</text>
</comment>
<keyword evidence="4 10" id="KW-0808">Transferase</keyword>
<dbReference type="Proteomes" id="UP000569951">
    <property type="component" value="Unassembled WGS sequence"/>
</dbReference>
<evidence type="ECO:0000259" key="11">
    <source>
        <dbReference type="SMART" id="SM00861"/>
    </source>
</evidence>
<comment type="caution">
    <text evidence="10">Lacks conserved residue(s) required for the propagation of feature annotation.</text>
</comment>
<evidence type="ECO:0000313" key="12">
    <source>
        <dbReference type="EMBL" id="MBB6097951.1"/>
    </source>
</evidence>
<evidence type="ECO:0000256" key="8">
    <source>
        <dbReference type="ARBA" id="ARBA00023052"/>
    </source>
</evidence>
<comment type="caution">
    <text evidence="12">The sequence shown here is derived from an EMBL/GenBank/DDBJ whole genome shotgun (WGS) entry which is preliminary data.</text>
</comment>
<feature type="binding site" evidence="10">
    <location>
        <begin position="113"/>
        <end position="115"/>
    </location>
    <ligand>
        <name>thiamine diphosphate</name>
        <dbReference type="ChEBI" id="CHEBI:58937"/>
    </ligand>
</feature>